<dbReference type="PANTHER" id="PTHR41244">
    <property type="entry name" value="RHAMNAN SYNTHESIS F"/>
    <property type="match status" value="1"/>
</dbReference>
<organism evidence="1 2">
    <name type="scientific">Pantoea rwandensis</name>
    <dbReference type="NCBI Taxonomy" id="1076550"/>
    <lineage>
        <taxon>Bacteria</taxon>
        <taxon>Pseudomonadati</taxon>
        <taxon>Pseudomonadota</taxon>
        <taxon>Gammaproteobacteria</taxon>
        <taxon>Enterobacterales</taxon>
        <taxon>Erwiniaceae</taxon>
        <taxon>Pantoea</taxon>
    </lineage>
</organism>
<accession>A0A1X1CWF1</accession>
<dbReference type="RefSeq" id="WP_084935075.1">
    <property type="nucleotide sequence ID" value="NZ_MLFR01000013.1"/>
</dbReference>
<dbReference type="AlphaFoldDB" id="A0A1X1CWF1"/>
<proteinExistence type="predicted"/>
<dbReference type="PANTHER" id="PTHR41244:SF1">
    <property type="entry name" value="GLYCOSYLTRANSFERASE"/>
    <property type="match status" value="1"/>
</dbReference>
<dbReference type="Proteomes" id="UP000193558">
    <property type="component" value="Unassembled WGS sequence"/>
</dbReference>
<dbReference type="InterPro" id="IPR032719">
    <property type="entry name" value="WbsX"/>
</dbReference>
<dbReference type="Gene3D" id="3.20.20.80">
    <property type="entry name" value="Glycosidases"/>
    <property type="match status" value="1"/>
</dbReference>
<name>A0A1X1CWF1_9GAMM</name>
<dbReference type="CDD" id="cd11579">
    <property type="entry name" value="Glyco_tran_WbsX"/>
    <property type="match status" value="1"/>
</dbReference>
<dbReference type="EMBL" id="MLFR01000013">
    <property type="protein sequence ID" value="ORM68738.1"/>
    <property type="molecule type" value="Genomic_DNA"/>
</dbReference>
<dbReference type="Pfam" id="PF14307">
    <property type="entry name" value="Glyco_tran_WbsX"/>
    <property type="match status" value="1"/>
</dbReference>
<evidence type="ECO:0000313" key="1">
    <source>
        <dbReference type="EMBL" id="ORM68738.1"/>
    </source>
</evidence>
<dbReference type="InterPro" id="IPR007739">
    <property type="entry name" value="RgpF"/>
</dbReference>
<reference evidence="1 2" key="1">
    <citation type="journal article" date="2017" name="Antonie Van Leeuwenhoek">
        <title>Phylogenomic resolution of the bacterial genus Pantoea and its relationship with Erwinia and Tatumella.</title>
        <authorList>
            <person name="Palmer M."/>
            <person name="Steenkamp E.T."/>
            <person name="Coetzee M.P."/>
            <person name="Chan W.Y."/>
            <person name="van Zyl E."/>
            <person name="De Maayer P."/>
            <person name="Coutinho T.A."/>
            <person name="Blom J."/>
            <person name="Smits T.H."/>
            <person name="Duffy B."/>
            <person name="Venter S.N."/>
        </authorList>
    </citation>
    <scope>NUCLEOTIDE SEQUENCE [LARGE SCALE GENOMIC DNA]</scope>
    <source>
        <strain evidence="1 2">LMG 26275</strain>
    </source>
</reference>
<evidence type="ECO:0008006" key="3">
    <source>
        <dbReference type="Google" id="ProtNLM"/>
    </source>
</evidence>
<gene>
    <name evidence="1" type="ORF">HA51_13575</name>
</gene>
<protein>
    <recommendedName>
        <fullName evidence="3">Lipopolysaccharide biosynthesis protein</fullName>
    </recommendedName>
</protein>
<comment type="caution">
    <text evidence="1">The sequence shown here is derived from an EMBL/GenBank/DDBJ whole genome shotgun (WGS) entry which is preliminary data.</text>
</comment>
<evidence type="ECO:0000313" key="2">
    <source>
        <dbReference type="Proteomes" id="UP000193558"/>
    </source>
</evidence>
<dbReference type="OrthoDB" id="9816424at2"/>
<sequence>MKIFRFAKRMLTQGEHDLIKYRIKLITKIIREDGVKAAYGRVKSAYGNTSSVNTLRYSTPLNASQVASLSSRDTLLEAWLKNDFKKAAIKVNEQSHYVPKALDSLEGAELPVKVIAYYLPQFHPFKENNEWWGEGFTEWTNVSKARPQYLEHQQPRLPGELGFYDLRLPEIMRQQISLAKQYGVNGFCFHHYWFGGKRLMETPVQNLLEDKTLDIEFCLCWANENWTRRWDGLENDVLIAQNHSPEDDIAFLDDILPALKDERYIKIDGKPVLILYRAGTLPDAKETGKRWREHALKNGLPGLYLVVVNAFEVTSPEPYGFDAIVEFPPHQVGAQDITDSITMLNKDFKGRIYDYEELALRAGSITNEKFPYFKAVMPSWDNEARKPGQGFSFYNAKPELYAKWLDSAIKTTMKRRPEERLVFVNAWNEWAEGAHLEPDRHNGYAYLHATANILRNSLSKYQCDNELIEAINQQFKPSSDSAVILHAYYEDLACDLVEKYISQHSNVLDLIITIRSDVKQSTLDRIKAAFNNVFFILVDNRGRDIRPFIKALKIADGFGYKYICKVHTKKSPHRVDGQKWRESLFGDLLSSKERVIDIIDAFKRESDLGVIAPALSITDLSIPEINLGNRYWLDKLFERLQKPELSKDYKTSFPAGSMFWFRKDALEPLASNLIDEDEFELEAGQLDGTLAHSIERVIGAVATQQHFRLIETTSL</sequence>
<dbReference type="Pfam" id="PF05045">
    <property type="entry name" value="RgpF"/>
    <property type="match status" value="1"/>
</dbReference>